<accession>A0A0H3PP91</accession>
<dbReference type="GO" id="GO:0006633">
    <property type="term" value="P:fatty acid biosynthetic process"/>
    <property type="evidence" value="ECO:0007669"/>
    <property type="project" value="TreeGrafter"/>
</dbReference>
<dbReference type="PANTHER" id="PTHR43775">
    <property type="entry name" value="FATTY ACID SYNTHASE"/>
    <property type="match status" value="1"/>
</dbReference>
<dbReference type="InterPro" id="IPR014031">
    <property type="entry name" value="Ketoacyl_synth_C"/>
</dbReference>
<evidence type="ECO:0000313" key="7">
    <source>
        <dbReference type="Proteomes" id="UP000004641"/>
    </source>
</evidence>
<dbReference type="Pfam" id="PF00109">
    <property type="entry name" value="ketoacyl-synt"/>
    <property type="match status" value="1"/>
</dbReference>
<dbReference type="AlphaFoldDB" id="A0A0H3PP91"/>
<gene>
    <name evidence="6" type="ORF">ECH7EC869_1830</name>
</gene>
<keyword evidence="2" id="KW-0597">Phosphoprotein</keyword>
<name>A0A0H3PP91_ECO5C</name>
<protein>
    <submittedName>
        <fullName evidence="6">Beta-ketoacyl synthase, C-domain protein</fullName>
    </submittedName>
</protein>
<dbReference type="PANTHER" id="PTHR43775:SF37">
    <property type="entry name" value="SI:DKEY-61P9.11"/>
    <property type="match status" value="1"/>
</dbReference>
<dbReference type="InterPro" id="IPR050091">
    <property type="entry name" value="PKS_NRPS_Biosynth_Enz"/>
</dbReference>
<reference evidence="6 7" key="1">
    <citation type="journal article" date="2011" name="Appl. Environ. Microbiol.">
        <title>Genome signatures of Escherichia coli O157:H7 isolates from the bovine host reservoir.</title>
        <authorList>
            <person name="Eppinger M."/>
            <person name="Mammel M.K."/>
            <person name="Leclerc J.E."/>
            <person name="Ravel J."/>
            <person name="Cebula T.A."/>
        </authorList>
    </citation>
    <scope>NUCLEOTIDE SEQUENCE [LARGE SCALE GENOMIC DNA]</scope>
    <source>
        <strain evidence="6 7">EC869</strain>
    </source>
</reference>
<comment type="caution">
    <text evidence="6">The sequence shown here is derived from an EMBL/GenBank/DDBJ whole genome shotgun (WGS) entry which is preliminary data.</text>
</comment>
<evidence type="ECO:0000256" key="4">
    <source>
        <dbReference type="RuleBase" id="RU003694"/>
    </source>
</evidence>
<dbReference type="BioCyc" id="ECOL478008-HMP:G76-483374-MONOMER"/>
<dbReference type="SMART" id="SM00825">
    <property type="entry name" value="PKS_KS"/>
    <property type="match status" value="1"/>
</dbReference>
<proteinExistence type="inferred from homology"/>
<evidence type="ECO:0000259" key="5">
    <source>
        <dbReference type="SMART" id="SM00825"/>
    </source>
</evidence>
<feature type="domain" description="Ketosynthase family 3 (KS3)" evidence="5">
    <location>
        <begin position="4"/>
        <end position="366"/>
    </location>
</feature>
<evidence type="ECO:0000256" key="2">
    <source>
        <dbReference type="ARBA" id="ARBA00022553"/>
    </source>
</evidence>
<dbReference type="InterPro" id="IPR016039">
    <property type="entry name" value="Thiolase-like"/>
</dbReference>
<dbReference type="InterPro" id="IPR014030">
    <property type="entry name" value="Ketoacyl_synth_N"/>
</dbReference>
<dbReference type="GO" id="GO:0004312">
    <property type="term" value="F:fatty acid synthase activity"/>
    <property type="evidence" value="ECO:0007669"/>
    <property type="project" value="TreeGrafter"/>
</dbReference>
<comment type="similarity">
    <text evidence="4">Belongs to the thiolase-like superfamily. Beta-ketoacyl-ACP synthases family.</text>
</comment>
<evidence type="ECO:0000256" key="3">
    <source>
        <dbReference type="ARBA" id="ARBA00022679"/>
    </source>
</evidence>
<dbReference type="SUPFAM" id="SSF53901">
    <property type="entry name" value="Thiolase-like"/>
    <property type="match status" value="1"/>
</dbReference>
<keyword evidence="1" id="KW-0596">Phosphopantetheine</keyword>
<organism evidence="6 7">
    <name type="scientific">Escherichia coli O157:H7 (strain EC869)</name>
    <dbReference type="NCBI Taxonomy" id="478008"/>
    <lineage>
        <taxon>Bacteria</taxon>
        <taxon>Pseudomonadati</taxon>
        <taxon>Pseudomonadota</taxon>
        <taxon>Gammaproteobacteria</taxon>
        <taxon>Enterobacterales</taxon>
        <taxon>Enterobacteriaceae</taxon>
        <taxon>Escherichia</taxon>
    </lineage>
</organism>
<evidence type="ECO:0000256" key="1">
    <source>
        <dbReference type="ARBA" id="ARBA00022450"/>
    </source>
</evidence>
<dbReference type="EMBL" id="ABHU01000017">
    <property type="protein sequence ID" value="EDU89917.1"/>
    <property type="molecule type" value="Genomic_DNA"/>
</dbReference>
<dbReference type="Proteomes" id="UP000004641">
    <property type="component" value="Unassembled WGS sequence"/>
</dbReference>
<evidence type="ECO:0000313" key="6">
    <source>
        <dbReference type="EMBL" id="EDU89917.1"/>
    </source>
</evidence>
<dbReference type="InterPro" id="IPR047224">
    <property type="entry name" value="FAS_alpha_su_C"/>
</dbReference>
<dbReference type="RefSeq" id="WP_000367826.1">
    <property type="nucleotide sequence ID" value="NZ_ABHU01000017.1"/>
</dbReference>
<sequence length="407" mass="44110">MDNAAIISGYSVWMPYAEDCSQLIDNLKQGKRVARTPWFTSNEEAIKCGFKGNPSVATLKQVDDSALDLLSQLIDEALEQAMLDKHCLAGRNVRVYLTGIGPRIDGLDYKSFYNYNDVEDINLTQSITNLHASKMSQDTISSHLARKYRLQYLPPNMNCTSNSSLTAVHLATQGIEQGGIDLAIVLNCSKIKTQDIWFLETQSMLDSEQVQPFGENSKGVAFAEGFSALLLESAHHRRARQQSEGVRVQTTYTQISAGRSNDASWLSTNVHKVMQAAMKQAEIALDDLAAILPHGNGSAVSDNAEAKAIAMFAGERQIPVLAYKGQIGYTATGSGVVDLIIGHHSLTHHQLIAPVGNDVIIDSMASLVLTDGSVTNHSKRHLLKVGVGVDGSVIGVVMTNMQAGRAK</sequence>
<dbReference type="Gene3D" id="3.40.47.10">
    <property type="match status" value="2"/>
</dbReference>
<dbReference type="CDD" id="cd00828">
    <property type="entry name" value="elong_cond_enzymes"/>
    <property type="match status" value="1"/>
</dbReference>
<keyword evidence="3 4" id="KW-0808">Transferase</keyword>
<dbReference type="Pfam" id="PF02801">
    <property type="entry name" value="Ketoacyl-synt_C"/>
    <property type="match status" value="1"/>
</dbReference>
<dbReference type="InterPro" id="IPR020841">
    <property type="entry name" value="PKS_Beta-ketoAc_synthase_dom"/>
</dbReference>